<feature type="transmembrane region" description="Helical" evidence="2">
    <location>
        <begin position="133"/>
        <end position="154"/>
    </location>
</feature>
<gene>
    <name evidence="3" type="ORF">HJC23_003147</name>
</gene>
<dbReference type="Proteomes" id="UP001516023">
    <property type="component" value="Unassembled WGS sequence"/>
</dbReference>
<keyword evidence="4" id="KW-1185">Reference proteome</keyword>
<accession>A0ABD3NLB2</accession>
<keyword evidence="2" id="KW-0812">Transmembrane</keyword>
<sequence length="175" mass="19109">MPVLSTDGFFGNLEYSDEATAFSRMTKSMLSRMSKAGKLDVANVEMDGSASNASSSPKVDDTPLLTLKNLRAFWESRVLGKEVEENDKTKNDPKPTLNQSEEQELDASNSFGANSQHSNTSSHSVFLSTRGSFVSFGDWSLCFALGATFLYWVVPSASRRSSNRSTVSLQGVLFP</sequence>
<protein>
    <submittedName>
        <fullName evidence="3">Uncharacterized protein</fullName>
    </submittedName>
</protein>
<dbReference type="EMBL" id="JABMIG020000544">
    <property type="protein sequence ID" value="KAL3775326.1"/>
    <property type="molecule type" value="Genomic_DNA"/>
</dbReference>
<evidence type="ECO:0000256" key="1">
    <source>
        <dbReference type="SAM" id="MobiDB-lite"/>
    </source>
</evidence>
<feature type="region of interest" description="Disordered" evidence="1">
    <location>
        <begin position="82"/>
        <end position="116"/>
    </location>
</feature>
<evidence type="ECO:0000256" key="2">
    <source>
        <dbReference type="SAM" id="Phobius"/>
    </source>
</evidence>
<evidence type="ECO:0000313" key="3">
    <source>
        <dbReference type="EMBL" id="KAL3775326.1"/>
    </source>
</evidence>
<feature type="compositionally biased region" description="Polar residues" evidence="1">
    <location>
        <begin position="96"/>
        <end position="116"/>
    </location>
</feature>
<evidence type="ECO:0000313" key="4">
    <source>
        <dbReference type="Proteomes" id="UP001516023"/>
    </source>
</evidence>
<keyword evidence="2" id="KW-0472">Membrane</keyword>
<comment type="caution">
    <text evidence="3">The sequence shown here is derived from an EMBL/GenBank/DDBJ whole genome shotgun (WGS) entry which is preliminary data.</text>
</comment>
<reference evidence="3 4" key="1">
    <citation type="journal article" date="2020" name="G3 (Bethesda)">
        <title>Improved Reference Genome for Cyclotella cryptica CCMP332, a Model for Cell Wall Morphogenesis, Salinity Adaptation, and Lipid Production in Diatoms (Bacillariophyta).</title>
        <authorList>
            <person name="Roberts W.R."/>
            <person name="Downey K.M."/>
            <person name="Ruck E.C."/>
            <person name="Traller J.C."/>
            <person name="Alverson A.J."/>
        </authorList>
    </citation>
    <scope>NUCLEOTIDE SEQUENCE [LARGE SCALE GENOMIC DNA]</scope>
    <source>
        <strain evidence="3 4">CCMP332</strain>
    </source>
</reference>
<dbReference type="AlphaFoldDB" id="A0ABD3NLB2"/>
<name>A0ABD3NLB2_9STRA</name>
<keyword evidence="2" id="KW-1133">Transmembrane helix</keyword>
<organism evidence="3 4">
    <name type="scientific">Cyclotella cryptica</name>
    <dbReference type="NCBI Taxonomy" id="29204"/>
    <lineage>
        <taxon>Eukaryota</taxon>
        <taxon>Sar</taxon>
        <taxon>Stramenopiles</taxon>
        <taxon>Ochrophyta</taxon>
        <taxon>Bacillariophyta</taxon>
        <taxon>Coscinodiscophyceae</taxon>
        <taxon>Thalassiosirophycidae</taxon>
        <taxon>Stephanodiscales</taxon>
        <taxon>Stephanodiscaceae</taxon>
        <taxon>Cyclotella</taxon>
    </lineage>
</organism>
<feature type="compositionally biased region" description="Basic and acidic residues" evidence="1">
    <location>
        <begin position="82"/>
        <end position="93"/>
    </location>
</feature>
<proteinExistence type="predicted"/>